<keyword evidence="3 10" id="KW-0813">Transport</keyword>
<dbReference type="HOGENOM" id="CLU_025558_0_0_2"/>
<dbReference type="PANTHER" id="PTHR11629">
    <property type="entry name" value="VACUOLAR PROTON ATPASES"/>
    <property type="match status" value="1"/>
</dbReference>
<feature type="transmembrane region" description="Helical" evidence="10">
    <location>
        <begin position="347"/>
        <end position="378"/>
    </location>
</feature>
<dbReference type="EMBL" id="CP002838">
    <property type="protein sequence ID" value="AEM37932.1"/>
    <property type="molecule type" value="Genomic_DNA"/>
</dbReference>
<evidence type="ECO:0000256" key="11">
    <source>
        <dbReference type="SAM" id="Coils"/>
    </source>
</evidence>
<keyword evidence="6 10" id="KW-0406">Ion transport</keyword>
<evidence type="ECO:0000256" key="3">
    <source>
        <dbReference type="ARBA" id="ARBA00022448"/>
    </source>
</evidence>
<comment type="function">
    <text evidence="8">Component of the A-type ATP synthase that produces ATP from ADP in the presence of a proton gradient across the membrane.</text>
</comment>
<dbReference type="KEGG" id="pfm:Pyrfu_0060"/>
<dbReference type="GO" id="GO:0016471">
    <property type="term" value="C:vacuolar proton-transporting V-type ATPase complex"/>
    <property type="evidence" value="ECO:0007669"/>
    <property type="project" value="TreeGrafter"/>
</dbReference>
<dbReference type="eggNOG" id="arCOG04138">
    <property type="taxonomic scope" value="Archaea"/>
</dbReference>
<dbReference type="GO" id="GO:0033179">
    <property type="term" value="C:proton-transporting V-type ATPase, V0 domain"/>
    <property type="evidence" value="ECO:0007669"/>
    <property type="project" value="InterPro"/>
</dbReference>
<comment type="similarity">
    <text evidence="2 10">Belongs to the V-ATPase 116 kDa subunit family.</text>
</comment>
<protein>
    <recommendedName>
        <fullName evidence="9 10">A-type ATP synthase subunit I</fullName>
    </recommendedName>
</protein>
<dbReference type="Gene3D" id="1.20.1460.20">
    <property type="match status" value="1"/>
</dbReference>
<evidence type="ECO:0000313" key="12">
    <source>
        <dbReference type="EMBL" id="AEM37932.1"/>
    </source>
</evidence>
<dbReference type="GeneID" id="11139686"/>
<feature type="transmembrane region" description="Helical" evidence="10">
    <location>
        <begin position="546"/>
        <end position="566"/>
    </location>
</feature>
<evidence type="ECO:0000256" key="7">
    <source>
        <dbReference type="ARBA" id="ARBA00023136"/>
    </source>
</evidence>
<keyword evidence="5 10" id="KW-1133">Transmembrane helix</keyword>
<keyword evidence="13" id="KW-1185">Reference proteome</keyword>
<keyword evidence="7 10" id="KW-0472">Membrane</keyword>
<sequence length="751" mass="82440">MLIARGAAEVTILVPRDKLTSAVKAILESGAFHPKPIEAGEEAATEKGQVQRLLSEAENLAQRIRAYLTSVGELPEPGEAHLGEVRDWVSKAEEVIREAEELDSKLDPVLKKLTELRTPGSELAEAAEVAKAYSWLDFDLSQLRDLKHLRVRLLRVPHRHVERFVKLAEEEPIYVIVAEDYEPLNALVIAIYPEEYEVVINHLAGETDASEVVLPSNIPQNLAKAAEHFAKLEEELVEEIKRNVPKLKELLAKLLTVREALRVLLGSLETRLFTVLSGYVPHNEVKKFANMVVEATGNTAIVTASGYVRMEEEVETPAIVKVPKPLKPFEMLMSSYGFPRPRAVSPLILMAITFPLIFGMAFPDLGHGLVLFLLGLYMRKRGEFLGFARGEGVRQLGTLLLYLGFTAMVFGFLAAEFFGPLTSEWLIHLWCSMGYDKPPYATPLYAAHVLHSFEELSKEMGPIQALNAICPALAQKVLEELGPNPAPEQVKHFVEAYVGANIMTTAVYFSMYVSLLLGTLLLTLTSIFGLYTYIVMGEKAEAVVSGLSKTLIFGGVFIAFLSSLAFLPRDAIRLSGYLLALTAGLTEVGGRNVAESLSELVRMHGGDPGIYLGLIQPLMALMIYSGLAIAFIGKIVETVHHGGGIGAALGNAALELFDLLLIAMGNTLSFLRIFALALAHSSLMYGFYAISLLAGPALPIIYVLANLLVIGMEAIVAFAHTLRLHYYEMFSKFFFATGKPFQPVRAYARIG</sequence>
<evidence type="ECO:0000256" key="2">
    <source>
        <dbReference type="ARBA" id="ARBA00009904"/>
    </source>
</evidence>
<feature type="transmembrane region" description="Helical" evidence="10">
    <location>
        <begin position="511"/>
        <end position="534"/>
    </location>
</feature>
<dbReference type="GO" id="GO:0051117">
    <property type="term" value="F:ATPase binding"/>
    <property type="evidence" value="ECO:0007669"/>
    <property type="project" value="TreeGrafter"/>
</dbReference>
<dbReference type="InterPro" id="IPR002490">
    <property type="entry name" value="V-ATPase_116kDa_su"/>
</dbReference>
<evidence type="ECO:0000256" key="1">
    <source>
        <dbReference type="ARBA" id="ARBA00004141"/>
    </source>
</evidence>
<dbReference type="GO" id="GO:0007035">
    <property type="term" value="P:vacuolar acidification"/>
    <property type="evidence" value="ECO:0007669"/>
    <property type="project" value="TreeGrafter"/>
</dbReference>
<keyword evidence="11" id="KW-0175">Coiled coil</keyword>
<dbReference type="GO" id="GO:0046961">
    <property type="term" value="F:proton-transporting ATPase activity, rotational mechanism"/>
    <property type="evidence" value="ECO:0007669"/>
    <property type="project" value="InterPro"/>
</dbReference>
<evidence type="ECO:0000256" key="10">
    <source>
        <dbReference type="RuleBase" id="RU361189"/>
    </source>
</evidence>
<feature type="transmembrane region" description="Helical" evidence="10">
    <location>
        <begin position="399"/>
        <end position="419"/>
    </location>
</feature>
<reference evidence="12 13" key="1">
    <citation type="journal article" date="2011" name="Stand. Genomic Sci.">
        <title>Complete genome sequence of the hyperthermophilic chemolithoautotroph Pyrolobus fumarii type strain (1A).</title>
        <authorList>
            <person name="Anderson I."/>
            <person name="Goker M."/>
            <person name="Nolan M."/>
            <person name="Lucas S."/>
            <person name="Hammon N."/>
            <person name="Deshpande S."/>
            <person name="Cheng J.F."/>
            <person name="Tapia R."/>
            <person name="Han C."/>
            <person name="Goodwin L."/>
            <person name="Pitluck S."/>
            <person name="Huntemann M."/>
            <person name="Liolios K."/>
            <person name="Ivanova N."/>
            <person name="Pagani I."/>
            <person name="Mavromatis K."/>
            <person name="Ovchinikova G."/>
            <person name="Pati A."/>
            <person name="Chen A."/>
            <person name="Palaniappan K."/>
            <person name="Land M."/>
            <person name="Hauser L."/>
            <person name="Brambilla E.M."/>
            <person name="Huber H."/>
            <person name="Yasawong M."/>
            <person name="Rohde M."/>
            <person name="Spring S."/>
            <person name="Abt B."/>
            <person name="Sikorski J."/>
            <person name="Wirth R."/>
            <person name="Detter J.C."/>
            <person name="Woyke T."/>
            <person name="Bristow J."/>
            <person name="Eisen J.A."/>
            <person name="Markowitz V."/>
            <person name="Hugenholtz P."/>
            <person name="Kyrpides N.C."/>
            <person name="Klenk H.P."/>
            <person name="Lapidus A."/>
        </authorList>
    </citation>
    <scope>NUCLEOTIDE SEQUENCE [LARGE SCALE GENOMIC DNA]</scope>
    <source>
        <strain evidence="13">DSM 11204 / 1A</strain>
    </source>
</reference>
<feature type="coiled-coil region" evidence="11">
    <location>
        <begin position="222"/>
        <end position="250"/>
    </location>
</feature>
<evidence type="ECO:0000256" key="4">
    <source>
        <dbReference type="ARBA" id="ARBA00022692"/>
    </source>
</evidence>
<dbReference type="Gene3D" id="3.30.70.2170">
    <property type="match status" value="1"/>
</dbReference>
<evidence type="ECO:0000256" key="6">
    <source>
        <dbReference type="ARBA" id="ARBA00023065"/>
    </source>
</evidence>
<evidence type="ECO:0000256" key="5">
    <source>
        <dbReference type="ARBA" id="ARBA00022989"/>
    </source>
</evidence>
<dbReference type="PANTHER" id="PTHR11629:SF63">
    <property type="entry name" value="V-TYPE PROTON ATPASE SUBUNIT A"/>
    <property type="match status" value="1"/>
</dbReference>
<feature type="transmembrane region" description="Helical" evidence="10">
    <location>
        <begin position="700"/>
        <end position="722"/>
    </location>
</feature>
<dbReference type="STRING" id="694429.Pyrfu_0060"/>
<accession>G0EE16</accession>
<feature type="transmembrane region" description="Helical" evidence="10">
    <location>
        <begin position="670"/>
        <end position="694"/>
    </location>
</feature>
<dbReference type="Gene3D" id="3.30.70.2750">
    <property type="match status" value="1"/>
</dbReference>
<comment type="subcellular location">
    <subcellularLocation>
        <location evidence="1">Membrane</location>
        <topology evidence="1">Multi-pass membrane protein</topology>
    </subcellularLocation>
</comment>
<evidence type="ECO:0000313" key="13">
    <source>
        <dbReference type="Proteomes" id="UP000001037"/>
    </source>
</evidence>
<proteinExistence type="inferred from homology"/>
<dbReference type="OrthoDB" id="85892at2157"/>
<evidence type="ECO:0000256" key="9">
    <source>
        <dbReference type="ARBA" id="ARBA00068671"/>
    </source>
</evidence>
<gene>
    <name evidence="12" type="ordered locus">Pyrfu_0060</name>
</gene>
<dbReference type="Pfam" id="PF01496">
    <property type="entry name" value="V_ATPase_I"/>
    <property type="match status" value="2"/>
</dbReference>
<name>G0EE16_PYRF1</name>
<dbReference type="AlphaFoldDB" id="G0EE16"/>
<feature type="transmembrane region" description="Helical" evidence="10">
    <location>
        <begin position="610"/>
        <end position="632"/>
    </location>
</feature>
<dbReference type="Proteomes" id="UP000001037">
    <property type="component" value="Chromosome"/>
</dbReference>
<dbReference type="InParanoid" id="G0EE16"/>
<dbReference type="FunCoup" id="G0EE16">
    <property type="interactions" value="60"/>
</dbReference>
<keyword evidence="4 10" id="KW-0812">Transmembrane</keyword>
<evidence type="ECO:0000256" key="8">
    <source>
        <dbReference type="ARBA" id="ARBA00059506"/>
    </source>
</evidence>
<dbReference type="RefSeq" id="WP_014025609.1">
    <property type="nucleotide sequence ID" value="NC_015931.1"/>
</dbReference>
<organism evidence="12 13">
    <name type="scientific">Pyrolobus fumarii (strain DSM 11204 / 1A)</name>
    <dbReference type="NCBI Taxonomy" id="694429"/>
    <lineage>
        <taxon>Archaea</taxon>
        <taxon>Thermoproteota</taxon>
        <taxon>Thermoprotei</taxon>
        <taxon>Desulfurococcales</taxon>
        <taxon>Pyrodictiaceae</taxon>
        <taxon>Pyrolobus</taxon>
    </lineage>
</organism>